<accession>A0A2P2NJD4</accession>
<evidence type="ECO:0000256" key="1">
    <source>
        <dbReference type="SAM" id="Phobius"/>
    </source>
</evidence>
<keyword evidence="1" id="KW-0472">Membrane</keyword>
<proteinExistence type="predicted"/>
<feature type="transmembrane region" description="Helical" evidence="1">
    <location>
        <begin position="35"/>
        <end position="55"/>
    </location>
</feature>
<dbReference type="EMBL" id="GGEC01062114">
    <property type="protein sequence ID" value="MBX42598.1"/>
    <property type="molecule type" value="Transcribed_RNA"/>
</dbReference>
<organism evidence="2">
    <name type="scientific">Rhizophora mucronata</name>
    <name type="common">Asiatic mangrove</name>
    <dbReference type="NCBI Taxonomy" id="61149"/>
    <lineage>
        <taxon>Eukaryota</taxon>
        <taxon>Viridiplantae</taxon>
        <taxon>Streptophyta</taxon>
        <taxon>Embryophyta</taxon>
        <taxon>Tracheophyta</taxon>
        <taxon>Spermatophyta</taxon>
        <taxon>Magnoliopsida</taxon>
        <taxon>eudicotyledons</taxon>
        <taxon>Gunneridae</taxon>
        <taxon>Pentapetalae</taxon>
        <taxon>rosids</taxon>
        <taxon>fabids</taxon>
        <taxon>Malpighiales</taxon>
        <taxon>Rhizophoraceae</taxon>
        <taxon>Rhizophora</taxon>
    </lineage>
</organism>
<evidence type="ECO:0000313" key="2">
    <source>
        <dbReference type="EMBL" id="MBX42598.1"/>
    </source>
</evidence>
<reference evidence="2" key="1">
    <citation type="submission" date="2018-02" db="EMBL/GenBank/DDBJ databases">
        <title>Rhizophora mucronata_Transcriptome.</title>
        <authorList>
            <person name="Meera S.P."/>
            <person name="Sreeshan A."/>
            <person name="Augustine A."/>
        </authorList>
    </citation>
    <scope>NUCLEOTIDE SEQUENCE</scope>
    <source>
        <tissue evidence="2">Leaf</tissue>
    </source>
</reference>
<keyword evidence="1" id="KW-0812">Transmembrane</keyword>
<name>A0A2P2NJD4_RHIMU</name>
<dbReference type="AlphaFoldDB" id="A0A2P2NJD4"/>
<keyword evidence="1" id="KW-1133">Transmembrane helix</keyword>
<sequence length="73" mass="8258">MTMLVDVSHKNLVLVRCPRPFLQSLLITTRRPSHLLLSLLLLFFFFSIVSTRRLFAAFAGHLGFGDPPTKSSK</sequence>
<evidence type="ECO:0008006" key="3">
    <source>
        <dbReference type="Google" id="ProtNLM"/>
    </source>
</evidence>
<protein>
    <recommendedName>
        <fullName evidence="3">Transmembrane protein</fullName>
    </recommendedName>
</protein>